<dbReference type="InterPro" id="IPR016771">
    <property type="entry name" value="Fe-S_OxRdtase_rSAM_TM0948_prd"/>
</dbReference>
<comment type="similarity">
    <text evidence="3">Belongs to the radical SAM superfamily. NifB family.</text>
</comment>
<dbReference type="InterPro" id="IPR058240">
    <property type="entry name" value="rSAM_sf"/>
</dbReference>
<keyword evidence="8" id="KW-0411">Iron-sulfur</keyword>
<dbReference type="PANTHER" id="PTHR43787:SF13">
    <property type="entry name" value="FEMO COFACTOR BIOSYNTHESIS PROTEIN NIFB"/>
    <property type="match status" value="1"/>
</dbReference>
<proteinExistence type="inferred from homology"/>
<dbReference type="SFLD" id="SFLDG01067">
    <property type="entry name" value="SPASM/twitch_domain_containing"/>
    <property type="match status" value="1"/>
</dbReference>
<dbReference type="AlphaFoldDB" id="A0A7J3X8H1"/>
<dbReference type="Gene3D" id="3.20.20.70">
    <property type="entry name" value="Aldolase class I"/>
    <property type="match status" value="1"/>
</dbReference>
<evidence type="ECO:0000256" key="5">
    <source>
        <dbReference type="ARBA" id="ARBA00022691"/>
    </source>
</evidence>
<evidence type="ECO:0000256" key="4">
    <source>
        <dbReference type="ARBA" id="ARBA00022485"/>
    </source>
</evidence>
<dbReference type="CDD" id="cd01335">
    <property type="entry name" value="Radical_SAM"/>
    <property type="match status" value="1"/>
</dbReference>
<comment type="cofactor">
    <cofactor evidence="1">
        <name>[4Fe-4S] cluster</name>
        <dbReference type="ChEBI" id="CHEBI:49883"/>
    </cofactor>
</comment>
<dbReference type="EMBL" id="DRZM01000192">
    <property type="protein sequence ID" value="HHP05407.1"/>
    <property type="molecule type" value="Genomic_DNA"/>
</dbReference>
<name>A0A7J3X8H1_THEPE</name>
<keyword evidence="9" id="KW-0535">Nitrogen fixation</keyword>
<evidence type="ECO:0000256" key="8">
    <source>
        <dbReference type="ARBA" id="ARBA00023014"/>
    </source>
</evidence>
<keyword evidence="10" id="KW-0456">Lyase</keyword>
<evidence type="ECO:0000259" key="11">
    <source>
        <dbReference type="PROSITE" id="PS51918"/>
    </source>
</evidence>
<dbReference type="SFLD" id="SFLDS00029">
    <property type="entry name" value="Radical_SAM"/>
    <property type="match status" value="1"/>
</dbReference>
<evidence type="ECO:0000256" key="7">
    <source>
        <dbReference type="ARBA" id="ARBA00023004"/>
    </source>
</evidence>
<evidence type="ECO:0000256" key="3">
    <source>
        <dbReference type="ARBA" id="ARBA00006804"/>
    </source>
</evidence>
<comment type="pathway">
    <text evidence="2">Cofactor biosynthesis; Fe-Mo cofactor biosynthesis.</text>
</comment>
<dbReference type="GO" id="GO:0016829">
    <property type="term" value="F:lyase activity"/>
    <property type="evidence" value="ECO:0007669"/>
    <property type="project" value="UniProtKB-KW"/>
</dbReference>
<dbReference type="PANTHER" id="PTHR43787">
    <property type="entry name" value="FEMO COFACTOR BIOSYNTHESIS PROTEIN NIFB-RELATED"/>
    <property type="match status" value="1"/>
</dbReference>
<evidence type="ECO:0000256" key="6">
    <source>
        <dbReference type="ARBA" id="ARBA00022723"/>
    </source>
</evidence>
<dbReference type="SUPFAM" id="SSF102114">
    <property type="entry name" value="Radical SAM enzymes"/>
    <property type="match status" value="1"/>
</dbReference>
<evidence type="ECO:0000313" key="12">
    <source>
        <dbReference type="EMBL" id="HHP05407.1"/>
    </source>
</evidence>
<feature type="domain" description="Radical SAM core" evidence="11">
    <location>
        <begin position="58"/>
        <end position="281"/>
    </location>
</feature>
<keyword evidence="4" id="KW-0004">4Fe-4S</keyword>
<keyword evidence="5" id="KW-0949">S-adenosyl-L-methionine</keyword>
<protein>
    <submittedName>
        <fullName evidence="12">Radical SAM protein</fullName>
    </submittedName>
</protein>
<evidence type="ECO:0000256" key="9">
    <source>
        <dbReference type="ARBA" id="ARBA00023231"/>
    </source>
</evidence>
<dbReference type="PIRSF" id="PIRSF020275">
    <property type="entry name" value="RadSAM_TM0948_prd"/>
    <property type="match status" value="1"/>
</dbReference>
<evidence type="ECO:0000256" key="1">
    <source>
        <dbReference type="ARBA" id="ARBA00001966"/>
    </source>
</evidence>
<dbReference type="InterPro" id="IPR007197">
    <property type="entry name" value="rSAM"/>
</dbReference>
<organism evidence="12">
    <name type="scientific">Thermofilum pendens</name>
    <dbReference type="NCBI Taxonomy" id="2269"/>
    <lineage>
        <taxon>Archaea</taxon>
        <taxon>Thermoproteota</taxon>
        <taxon>Thermoprotei</taxon>
        <taxon>Thermofilales</taxon>
        <taxon>Thermofilaceae</taxon>
        <taxon>Thermofilum</taxon>
    </lineage>
</organism>
<dbReference type="InterPro" id="IPR013785">
    <property type="entry name" value="Aldolase_TIM"/>
</dbReference>
<dbReference type="GO" id="GO:0051539">
    <property type="term" value="F:4 iron, 4 sulfur cluster binding"/>
    <property type="evidence" value="ECO:0007669"/>
    <property type="project" value="UniProtKB-KW"/>
</dbReference>
<keyword evidence="7" id="KW-0408">Iron</keyword>
<evidence type="ECO:0000256" key="2">
    <source>
        <dbReference type="ARBA" id="ARBA00005155"/>
    </source>
</evidence>
<gene>
    <name evidence="12" type="ORF">ENM88_06670</name>
</gene>
<keyword evidence="6" id="KW-0479">Metal-binding</keyword>
<evidence type="ECO:0000256" key="10">
    <source>
        <dbReference type="ARBA" id="ARBA00023239"/>
    </source>
</evidence>
<accession>A0A7J3X8H1</accession>
<dbReference type="Pfam" id="PF04055">
    <property type="entry name" value="Radical_SAM"/>
    <property type="match status" value="1"/>
</dbReference>
<comment type="caution">
    <text evidence="12">The sequence shown here is derived from an EMBL/GenBank/DDBJ whole genome shotgun (WGS) entry which is preliminary data.</text>
</comment>
<dbReference type="GO" id="GO:0046872">
    <property type="term" value="F:metal ion binding"/>
    <property type="evidence" value="ECO:0007669"/>
    <property type="project" value="UniProtKB-KW"/>
</dbReference>
<sequence>MRGGSTYPLPRGARFISELSASARVGVGGSRGYDPVRVAEGLRQVVCSGRRRKYYRFRGGRWYGGIATADCVGCNLRCVFCWGWQVRDNPARAGFWCSPEEVVGRLVGIARRRGYSQVRISGNEPTICREHLLEVLERLEGAGLAFILETNGILIGHDASYARDLSKYDFVHVRVSLKGADPEEFHTLTGAVPEAFELQLKALEHLLDYGVPAHPAVMLSFSEGWRVERLKERLAEIDRSLVEEFEEEYVFLYPHVVEQLRRHGLWPKVAYRPDSIPEELI</sequence>
<dbReference type="PROSITE" id="PS51918">
    <property type="entry name" value="RADICAL_SAM"/>
    <property type="match status" value="1"/>
</dbReference>
<reference evidence="12" key="1">
    <citation type="journal article" date="2020" name="mSystems">
        <title>Genome- and Community-Level Interaction Insights into Carbon Utilization and Element Cycling Functions of Hydrothermarchaeota in Hydrothermal Sediment.</title>
        <authorList>
            <person name="Zhou Z."/>
            <person name="Liu Y."/>
            <person name="Xu W."/>
            <person name="Pan J."/>
            <person name="Luo Z.H."/>
            <person name="Li M."/>
        </authorList>
    </citation>
    <scope>NUCLEOTIDE SEQUENCE [LARGE SCALE GENOMIC DNA]</scope>
    <source>
        <strain evidence="12">SpSt-1125</strain>
    </source>
</reference>